<name>A0A1Y1UHY1_9TREE</name>
<dbReference type="RefSeq" id="XP_021871586.1">
    <property type="nucleotide sequence ID" value="XM_022017447.1"/>
</dbReference>
<feature type="region of interest" description="Disordered" evidence="2">
    <location>
        <begin position="1"/>
        <end position="173"/>
    </location>
</feature>
<dbReference type="STRING" id="4999.A0A1Y1UHY1"/>
<feature type="compositionally biased region" description="Low complexity" evidence="2">
    <location>
        <begin position="233"/>
        <end position="250"/>
    </location>
</feature>
<keyword evidence="1" id="KW-0862">Zinc</keyword>
<comment type="caution">
    <text evidence="4">The sequence shown here is derived from an EMBL/GenBank/DDBJ whole genome shotgun (WGS) entry which is preliminary data.</text>
</comment>
<feature type="compositionally biased region" description="Acidic residues" evidence="2">
    <location>
        <begin position="435"/>
        <end position="445"/>
    </location>
</feature>
<dbReference type="InParanoid" id="A0A1Y1UHY1"/>
<feature type="compositionally biased region" description="Low complexity" evidence="2">
    <location>
        <begin position="292"/>
        <end position="304"/>
    </location>
</feature>
<dbReference type="SUPFAM" id="SSF57667">
    <property type="entry name" value="beta-beta-alpha zinc fingers"/>
    <property type="match status" value="1"/>
</dbReference>
<dbReference type="SMART" id="SM00355">
    <property type="entry name" value="ZnF_C2H2"/>
    <property type="match status" value="2"/>
</dbReference>
<organism evidence="4 5">
    <name type="scientific">Kockovaella imperatae</name>
    <dbReference type="NCBI Taxonomy" id="4999"/>
    <lineage>
        <taxon>Eukaryota</taxon>
        <taxon>Fungi</taxon>
        <taxon>Dikarya</taxon>
        <taxon>Basidiomycota</taxon>
        <taxon>Agaricomycotina</taxon>
        <taxon>Tremellomycetes</taxon>
        <taxon>Tremellales</taxon>
        <taxon>Cuniculitremaceae</taxon>
        <taxon>Kockovaella</taxon>
    </lineage>
</organism>
<keyword evidence="1" id="KW-0479">Metal-binding</keyword>
<keyword evidence="5" id="KW-1185">Reference proteome</keyword>
<gene>
    <name evidence="4" type="ORF">BD324DRAFT_641785</name>
</gene>
<feature type="region of interest" description="Disordered" evidence="2">
    <location>
        <begin position="280"/>
        <end position="522"/>
    </location>
</feature>
<feature type="domain" description="C2H2-type" evidence="3">
    <location>
        <begin position="589"/>
        <end position="615"/>
    </location>
</feature>
<feature type="compositionally biased region" description="Gly residues" evidence="2">
    <location>
        <begin position="498"/>
        <end position="517"/>
    </location>
</feature>
<accession>A0A1Y1UHY1</accession>
<dbReference type="Gene3D" id="3.30.160.60">
    <property type="entry name" value="Classic Zinc Finger"/>
    <property type="match status" value="1"/>
</dbReference>
<feature type="compositionally biased region" description="Polar residues" evidence="2">
    <location>
        <begin position="57"/>
        <end position="72"/>
    </location>
</feature>
<sequence length="615" mass="64311">MQDQIEDPGVAAASSASSANTQGSHATPPKAQLLKRVLSGGSSGSASASTPREAMGTPTSSQIPLSPGSVGNRTPKAKKTPLMPENGGPEVSIPNDGKILPLVTDMDGLQVQSPIQTHAPLPSGKSRPPPSVHTRAGSSSTDSSSTGNHPYPPSHLGSSYGSEGFPTIHMDDVQMSADTARRIAFTDEAVKSINGTNTVYQGHLPPAPNPYAMPRTFANFVKPQSRHDRTSDVSRQSSTSSTTTEASTSSEESDLCVPTLEWVTTSNKNLMPRMVSPVVRTASPGQMPPPSIHSRSSPRKSSNSYAHATPKTIPTTLSDIPSSSDQDDEDDTATVGHGRDRSPSASSLSAESGLDLLWKAAASQGGTPTDSPESRGKRKAGAAEAVAQWRNSGIPNGPEVKPEPSSSGPPKKRRRSEIAMEKKIDPALMAPVDEPFPETIDDDSDSERPASENDSEYGNKGRSRVGRGGRVSTGTAASTGGAGKGGSGGKKSKKVGDSPGGGGGGGNGSGAGGGSGRRGSNAGAVAGVQCEYVNPLPPYNRCSDVFTRKYDLPRHMARHARREGELVMEGKLSEDKAILWNTIKDKPKVTCNQCGESFTRMDALKRHQAKQHHHQ</sequence>
<proteinExistence type="predicted"/>
<dbReference type="AlphaFoldDB" id="A0A1Y1UHY1"/>
<evidence type="ECO:0000256" key="2">
    <source>
        <dbReference type="SAM" id="MobiDB-lite"/>
    </source>
</evidence>
<dbReference type="Pfam" id="PF00096">
    <property type="entry name" value="zf-C2H2"/>
    <property type="match status" value="1"/>
</dbReference>
<dbReference type="InterPro" id="IPR013087">
    <property type="entry name" value="Znf_C2H2_type"/>
</dbReference>
<feature type="compositionally biased region" description="Polar residues" evidence="2">
    <location>
        <begin position="312"/>
        <end position="324"/>
    </location>
</feature>
<dbReference type="PROSITE" id="PS00028">
    <property type="entry name" value="ZINC_FINGER_C2H2_1"/>
    <property type="match status" value="1"/>
</dbReference>
<dbReference type="InterPro" id="IPR036236">
    <property type="entry name" value="Znf_C2H2_sf"/>
</dbReference>
<evidence type="ECO:0000313" key="4">
    <source>
        <dbReference type="EMBL" id="ORX37599.1"/>
    </source>
</evidence>
<dbReference type="Proteomes" id="UP000193218">
    <property type="component" value="Unassembled WGS sequence"/>
</dbReference>
<feature type="compositionally biased region" description="Gly residues" evidence="2">
    <location>
        <begin position="480"/>
        <end position="489"/>
    </location>
</feature>
<evidence type="ECO:0000259" key="3">
    <source>
        <dbReference type="PROSITE" id="PS50157"/>
    </source>
</evidence>
<protein>
    <recommendedName>
        <fullName evidence="3">C2H2-type domain-containing protein</fullName>
    </recommendedName>
</protein>
<dbReference type="OrthoDB" id="8922241at2759"/>
<evidence type="ECO:0000256" key="1">
    <source>
        <dbReference type="PROSITE-ProRule" id="PRU00042"/>
    </source>
</evidence>
<feature type="region of interest" description="Disordered" evidence="2">
    <location>
        <begin position="197"/>
        <end position="258"/>
    </location>
</feature>
<keyword evidence="1" id="KW-0863">Zinc-finger</keyword>
<reference evidence="4 5" key="1">
    <citation type="submission" date="2017-03" db="EMBL/GenBank/DDBJ databases">
        <title>Widespread Adenine N6-methylation of Active Genes in Fungi.</title>
        <authorList>
            <consortium name="DOE Joint Genome Institute"/>
            <person name="Mondo S.J."/>
            <person name="Dannebaum R.O."/>
            <person name="Kuo R.C."/>
            <person name="Louie K.B."/>
            <person name="Bewick A.J."/>
            <person name="Labutti K."/>
            <person name="Haridas S."/>
            <person name="Kuo A."/>
            <person name="Salamov A."/>
            <person name="Ahrendt S.R."/>
            <person name="Lau R."/>
            <person name="Bowen B.P."/>
            <person name="Lipzen A."/>
            <person name="Sullivan W."/>
            <person name="Andreopoulos W.B."/>
            <person name="Clum A."/>
            <person name="Lindquist E."/>
            <person name="Daum C."/>
            <person name="Northen T.R."/>
            <person name="Ramamoorthy G."/>
            <person name="Schmitz R.J."/>
            <person name="Gryganskyi A."/>
            <person name="Culley D."/>
            <person name="Magnuson J."/>
            <person name="James T.Y."/>
            <person name="O'Malley M.A."/>
            <person name="Stajich J.E."/>
            <person name="Spatafora J.W."/>
            <person name="Visel A."/>
            <person name="Grigoriev I.V."/>
        </authorList>
    </citation>
    <scope>NUCLEOTIDE SEQUENCE [LARGE SCALE GENOMIC DNA]</scope>
    <source>
        <strain evidence="4 5">NRRL Y-17943</strain>
    </source>
</reference>
<dbReference type="EMBL" id="NBSH01000005">
    <property type="protein sequence ID" value="ORX37599.1"/>
    <property type="molecule type" value="Genomic_DNA"/>
</dbReference>
<evidence type="ECO:0000313" key="5">
    <source>
        <dbReference type="Proteomes" id="UP000193218"/>
    </source>
</evidence>
<feature type="compositionally biased region" description="Low complexity" evidence="2">
    <location>
        <begin position="343"/>
        <end position="357"/>
    </location>
</feature>
<dbReference type="GeneID" id="33559256"/>
<dbReference type="PROSITE" id="PS50157">
    <property type="entry name" value="ZINC_FINGER_C2H2_2"/>
    <property type="match status" value="1"/>
</dbReference>
<dbReference type="GO" id="GO:0008270">
    <property type="term" value="F:zinc ion binding"/>
    <property type="evidence" value="ECO:0007669"/>
    <property type="project" value="UniProtKB-KW"/>
</dbReference>
<feature type="compositionally biased region" description="Basic and acidic residues" evidence="2">
    <location>
        <begin position="416"/>
        <end position="425"/>
    </location>
</feature>